<dbReference type="PATRIC" id="fig|1379739.3.peg.3034"/>
<comment type="caution">
    <text evidence="3">The sequence shown here is derived from an EMBL/GenBank/DDBJ whole genome shotgun (WGS) entry which is preliminary data.</text>
</comment>
<dbReference type="PANTHER" id="PTHR46401:SF2">
    <property type="entry name" value="GLYCOSYLTRANSFERASE WBBK-RELATED"/>
    <property type="match status" value="1"/>
</dbReference>
<dbReference type="OrthoDB" id="9816564at2"/>
<keyword evidence="1 3" id="KW-0808">Transferase</keyword>
<gene>
    <name evidence="3" type="ORF">N495_13240</name>
</gene>
<feature type="domain" description="Glycosyl transferase family 1" evidence="2">
    <location>
        <begin position="211"/>
        <end position="357"/>
    </location>
</feature>
<evidence type="ECO:0000313" key="4">
    <source>
        <dbReference type="Proteomes" id="UP000032250"/>
    </source>
</evidence>
<reference evidence="3 4" key="1">
    <citation type="submission" date="2014-06" db="EMBL/GenBank/DDBJ databases">
        <title>Genome characterization of distinct group I Clostridium botulinum lineages.</title>
        <authorList>
            <person name="Giordani F."/>
            <person name="Anselmo A."/>
            <person name="Fillo S."/>
            <person name="Palozzi A.M."/>
            <person name="Fortunato A."/>
            <person name="Gentile B."/>
            <person name="Ciammaruconi A."/>
            <person name="Anniballi F."/>
            <person name="De Medici D."/>
            <person name="Lista F."/>
        </authorList>
    </citation>
    <scope>NUCLEOTIDE SEQUENCE [LARGE SCALE GENOMIC DNA]</scope>
    <source>
        <strain evidence="3 4">B2 450</strain>
    </source>
</reference>
<name>A0A0D1BX99_CLOBO</name>
<proteinExistence type="predicted"/>
<dbReference type="Gene3D" id="3.40.50.2000">
    <property type="entry name" value="Glycogen Phosphorylase B"/>
    <property type="match status" value="1"/>
</dbReference>
<accession>A0A0D1BX99</accession>
<sequence length="377" mass="44582">MKKIIFADFMEYDDQSNKLGNYHYAKLFSQNGYEVLWISCPWNILMYIKNKEVYLKRKALSKPIIHKLDKNIYGFAPHAWKLYGNHLFCKNANTVLNFEKYITPNIKKSLLKIGFDKVDILWVSNPKQYWLSNVVEYKKMITRLPDDYCKIGGFPESINIIEKELLNKSDEVFAISKNLIDKKNNVRSNIKYLPNGVELDNFIRSTYNKPKLFNKDNFRCIYVGAIGHWFDVELIKYCSDKLKEIDFYLIGPINKDLSILNDSKNVHILGKKNYKEIPNYIYYSDVALIPFEVNELTNSVSPIKLYEYMSLGLNVVSTNLKEVKYINSPAYIADSYEKFVNYIKQAIKNKDKDRQRNIRFSRENTWNKRFEKIKELI</sequence>
<dbReference type="RefSeq" id="WP_043032166.1">
    <property type="nucleotide sequence ID" value="NZ_JXSU01000007.1"/>
</dbReference>
<dbReference type="InterPro" id="IPR001296">
    <property type="entry name" value="Glyco_trans_1"/>
</dbReference>
<dbReference type="SUPFAM" id="SSF53756">
    <property type="entry name" value="UDP-Glycosyltransferase/glycogen phosphorylase"/>
    <property type="match status" value="1"/>
</dbReference>
<dbReference type="Proteomes" id="UP000032250">
    <property type="component" value="Unassembled WGS sequence"/>
</dbReference>
<dbReference type="EMBL" id="JXSU01000007">
    <property type="protein sequence ID" value="KIS24492.1"/>
    <property type="molecule type" value="Genomic_DNA"/>
</dbReference>
<dbReference type="AlphaFoldDB" id="A0A0D1BX99"/>
<protein>
    <submittedName>
        <fullName evidence="3">Glycosyl transferase</fullName>
    </submittedName>
</protein>
<evidence type="ECO:0000259" key="2">
    <source>
        <dbReference type="Pfam" id="PF00534"/>
    </source>
</evidence>
<dbReference type="Pfam" id="PF00534">
    <property type="entry name" value="Glycos_transf_1"/>
    <property type="match status" value="1"/>
</dbReference>
<evidence type="ECO:0000256" key="1">
    <source>
        <dbReference type="ARBA" id="ARBA00022679"/>
    </source>
</evidence>
<organism evidence="3 4">
    <name type="scientific">Clostridium botulinum B2 450</name>
    <dbReference type="NCBI Taxonomy" id="1379739"/>
    <lineage>
        <taxon>Bacteria</taxon>
        <taxon>Bacillati</taxon>
        <taxon>Bacillota</taxon>
        <taxon>Clostridia</taxon>
        <taxon>Eubacteriales</taxon>
        <taxon>Clostridiaceae</taxon>
        <taxon>Clostridium</taxon>
    </lineage>
</organism>
<dbReference type="GO" id="GO:0009103">
    <property type="term" value="P:lipopolysaccharide biosynthetic process"/>
    <property type="evidence" value="ECO:0007669"/>
    <property type="project" value="TreeGrafter"/>
</dbReference>
<dbReference type="HOGENOM" id="CLU_041132_3_0_9"/>
<dbReference type="PANTHER" id="PTHR46401">
    <property type="entry name" value="GLYCOSYLTRANSFERASE WBBK-RELATED"/>
    <property type="match status" value="1"/>
</dbReference>
<evidence type="ECO:0000313" key="3">
    <source>
        <dbReference type="EMBL" id="KIS24492.1"/>
    </source>
</evidence>
<dbReference type="GO" id="GO:0016757">
    <property type="term" value="F:glycosyltransferase activity"/>
    <property type="evidence" value="ECO:0007669"/>
    <property type="project" value="InterPro"/>
</dbReference>